<name>A0A2X2UAC3_9FIRM</name>
<dbReference type="Pfam" id="PF13749">
    <property type="entry name" value="HATPase_c_4"/>
    <property type="match status" value="1"/>
</dbReference>
<dbReference type="InterPro" id="IPR036388">
    <property type="entry name" value="WH-like_DNA-bd_sf"/>
</dbReference>
<dbReference type="GO" id="GO:0043565">
    <property type="term" value="F:sequence-specific DNA binding"/>
    <property type="evidence" value="ECO:0007669"/>
    <property type="project" value="InterPro"/>
</dbReference>
<gene>
    <name evidence="1" type="ORF">NCTC11224_04272</name>
</gene>
<dbReference type="SUPFAM" id="SSF46785">
    <property type="entry name" value="Winged helix' DNA-binding domain"/>
    <property type="match status" value="1"/>
</dbReference>
<dbReference type="InterPro" id="IPR000485">
    <property type="entry name" value="AsnC-type_HTH_dom"/>
</dbReference>
<dbReference type="PRINTS" id="PR00033">
    <property type="entry name" value="HTHASNC"/>
</dbReference>
<evidence type="ECO:0000313" key="1">
    <source>
        <dbReference type="EMBL" id="SQB15212.1"/>
    </source>
</evidence>
<dbReference type="InterPro" id="IPR038475">
    <property type="entry name" value="RecG_C_sf"/>
</dbReference>
<dbReference type="Proteomes" id="UP000251853">
    <property type="component" value="Unassembled WGS sequence"/>
</dbReference>
<dbReference type="AlphaFoldDB" id="A0A2X2UAC3"/>
<accession>A0A2X2UAC3</accession>
<organism evidence="1 2">
    <name type="scientific">Enterocloster clostridioformis</name>
    <dbReference type="NCBI Taxonomy" id="1531"/>
    <lineage>
        <taxon>Bacteria</taxon>
        <taxon>Bacillati</taxon>
        <taxon>Bacillota</taxon>
        <taxon>Clostridia</taxon>
        <taxon>Lachnospirales</taxon>
        <taxon>Lachnospiraceae</taxon>
        <taxon>Enterocloster</taxon>
    </lineage>
</organism>
<dbReference type="RefSeq" id="WP_225537681.1">
    <property type="nucleotide sequence ID" value="NZ_JAIWZC010000001.1"/>
</dbReference>
<dbReference type="InterPro" id="IPR036390">
    <property type="entry name" value="WH_DNA-bd_sf"/>
</dbReference>
<dbReference type="PANTHER" id="PTHR30595:SF6">
    <property type="entry name" value="SCHLAFEN ALBA-2 DOMAIN-CONTAINING PROTEIN"/>
    <property type="match status" value="1"/>
</dbReference>
<evidence type="ECO:0000313" key="2">
    <source>
        <dbReference type="Proteomes" id="UP000251853"/>
    </source>
</evidence>
<dbReference type="Gene3D" id="3.30.565.60">
    <property type="match status" value="1"/>
</dbReference>
<reference evidence="1 2" key="1">
    <citation type="submission" date="2018-06" db="EMBL/GenBank/DDBJ databases">
        <authorList>
            <consortium name="Pathogen Informatics"/>
            <person name="Doyle S."/>
        </authorList>
    </citation>
    <scope>NUCLEOTIDE SEQUENCE [LARGE SCALE GENOMIC DNA]</scope>
    <source>
        <strain evidence="1 2">NCTC11224</strain>
    </source>
</reference>
<keyword evidence="2" id="KW-1185">Reference proteome</keyword>
<dbReference type="Pfam" id="PF13412">
    <property type="entry name" value="HTH_24"/>
    <property type="match status" value="1"/>
</dbReference>
<protein>
    <submittedName>
        <fullName evidence="1">Putative transcriptional regulator with HTH domain</fullName>
    </submittedName>
</protein>
<sequence length="310" mass="35079">MTDAAKAEIKDVTENVLLSWGILWEKDGEIVPTNAYALLTGKNTMQQNIQCAIFKGNDRAYFVDRREFNGPIQEQMEAAYQYVLEKINRGMKIDGIYRQDVYELPIDSIRELIANAVAHRSYLDPGNIQVALYDNRLEITSPGMLMNGVTIEKMKEGYSKIRNRAIANAFSYMKIIEKWGSGIPRIIRECQEYGIPEPELIDFDGDFRINMYRQPSLIQAGIIGTNSGTNSDTIGTNSDTIGTIIGIKVTSPEERVLTIMKQNARVTQKELQKELGVSLRTVKRMIAELQDKGYIVRRGNNRSGEWIVKG</sequence>
<dbReference type="PANTHER" id="PTHR30595">
    <property type="entry name" value="GLPR-RELATED TRANSCRIPTIONAL REPRESSOR"/>
    <property type="match status" value="1"/>
</dbReference>
<proteinExistence type="predicted"/>
<dbReference type="Gene3D" id="1.10.10.10">
    <property type="entry name" value="Winged helix-like DNA-binding domain superfamily/Winged helix DNA-binding domain"/>
    <property type="match status" value="1"/>
</dbReference>
<dbReference type="EMBL" id="UAVW01000017">
    <property type="protein sequence ID" value="SQB15212.1"/>
    <property type="molecule type" value="Genomic_DNA"/>
</dbReference>